<accession>A0A4R2M1N2</accession>
<dbReference type="SUPFAM" id="SSF51206">
    <property type="entry name" value="cAMP-binding domain-like"/>
    <property type="match status" value="1"/>
</dbReference>
<dbReference type="EMBL" id="SLXD01000014">
    <property type="protein sequence ID" value="TCO99870.1"/>
    <property type="molecule type" value="Genomic_DNA"/>
</dbReference>
<organism evidence="6 7">
    <name type="scientific">Rubrivivax gelatinosus</name>
    <name type="common">Rhodocyclus gelatinosus</name>
    <name type="synonym">Rhodopseudomonas gelatinosa</name>
    <dbReference type="NCBI Taxonomy" id="28068"/>
    <lineage>
        <taxon>Bacteria</taxon>
        <taxon>Pseudomonadati</taxon>
        <taxon>Pseudomonadota</taxon>
        <taxon>Betaproteobacteria</taxon>
        <taxon>Burkholderiales</taxon>
        <taxon>Sphaerotilaceae</taxon>
        <taxon>Rubrivivax</taxon>
    </lineage>
</organism>
<dbReference type="InterPro" id="IPR000595">
    <property type="entry name" value="cNMP-bd_dom"/>
</dbReference>
<dbReference type="GO" id="GO:0003700">
    <property type="term" value="F:DNA-binding transcription factor activity"/>
    <property type="evidence" value="ECO:0007669"/>
    <property type="project" value="TreeGrafter"/>
</dbReference>
<dbReference type="SUPFAM" id="SSF46785">
    <property type="entry name" value="Winged helix' DNA-binding domain"/>
    <property type="match status" value="1"/>
</dbReference>
<dbReference type="InterPro" id="IPR036388">
    <property type="entry name" value="WH-like_DNA-bd_sf"/>
</dbReference>
<comment type="caution">
    <text evidence="6">The sequence shown here is derived from an EMBL/GenBank/DDBJ whole genome shotgun (WGS) entry which is preliminary data.</text>
</comment>
<dbReference type="PANTHER" id="PTHR24567:SF74">
    <property type="entry name" value="HTH-TYPE TRANSCRIPTIONAL REGULATOR ARCR"/>
    <property type="match status" value="1"/>
</dbReference>
<evidence type="ECO:0000256" key="3">
    <source>
        <dbReference type="ARBA" id="ARBA00023163"/>
    </source>
</evidence>
<dbReference type="SMART" id="SM00100">
    <property type="entry name" value="cNMP"/>
    <property type="match status" value="1"/>
</dbReference>
<evidence type="ECO:0000259" key="5">
    <source>
        <dbReference type="PROSITE" id="PS51063"/>
    </source>
</evidence>
<dbReference type="Pfam" id="PF00027">
    <property type="entry name" value="cNMP_binding"/>
    <property type="match status" value="1"/>
</dbReference>
<name>A0A4R2M1N2_RUBGE</name>
<keyword evidence="2" id="KW-0238">DNA-binding</keyword>
<dbReference type="InterPro" id="IPR012318">
    <property type="entry name" value="HTH_CRP"/>
</dbReference>
<dbReference type="InterPro" id="IPR014710">
    <property type="entry name" value="RmlC-like_jellyroll"/>
</dbReference>
<evidence type="ECO:0000313" key="6">
    <source>
        <dbReference type="EMBL" id="TCO99870.1"/>
    </source>
</evidence>
<evidence type="ECO:0000259" key="4">
    <source>
        <dbReference type="PROSITE" id="PS50042"/>
    </source>
</evidence>
<dbReference type="PROSITE" id="PS50042">
    <property type="entry name" value="CNMP_BINDING_3"/>
    <property type="match status" value="1"/>
</dbReference>
<dbReference type="GeneID" id="99685370"/>
<dbReference type="Pfam" id="PF13545">
    <property type="entry name" value="HTH_Crp_2"/>
    <property type="match status" value="1"/>
</dbReference>
<dbReference type="InterPro" id="IPR018490">
    <property type="entry name" value="cNMP-bd_dom_sf"/>
</dbReference>
<dbReference type="PANTHER" id="PTHR24567">
    <property type="entry name" value="CRP FAMILY TRANSCRIPTIONAL REGULATORY PROTEIN"/>
    <property type="match status" value="1"/>
</dbReference>
<dbReference type="OrthoDB" id="8558412at2"/>
<reference evidence="6 7" key="1">
    <citation type="submission" date="2019-03" db="EMBL/GenBank/DDBJ databases">
        <title>Genomic Encyclopedia of Type Strains, Phase IV (KMG-IV): sequencing the most valuable type-strain genomes for metagenomic binning, comparative biology and taxonomic classification.</title>
        <authorList>
            <person name="Goeker M."/>
        </authorList>
    </citation>
    <scope>NUCLEOTIDE SEQUENCE [LARGE SCALE GENOMIC DNA]</scope>
    <source>
        <strain evidence="6 7">DSM 1709</strain>
    </source>
</reference>
<sequence length="263" mass="28839">MLTAEPIELPLLRRPLPAWATLPAHQELRLGEKAALQAGPWFAGLSPGLRDAILSRGQVRRVAAGVRIGSRGDLSACWFGVARGAVRLGTALSDGRSFTLDFVGPGQWFGDIAAIDDRPSDLDAVAHMPSTLVVLAKPTLRELMDQHAELRDALLQLNCQRLRRMFRRFEELHTMPLAQRLARQVQRLARQFGHDGPEGTRIELDVSQAELAASVGGSRQRVNRAWRAMLQQGLVERSGSRLMVVDEAGLALVAAHGLEDCPE</sequence>
<dbReference type="SMART" id="SM00419">
    <property type="entry name" value="HTH_CRP"/>
    <property type="match status" value="1"/>
</dbReference>
<dbReference type="GO" id="GO:0003677">
    <property type="term" value="F:DNA binding"/>
    <property type="evidence" value="ECO:0007669"/>
    <property type="project" value="UniProtKB-KW"/>
</dbReference>
<feature type="domain" description="HTH crp-type" evidence="5">
    <location>
        <begin position="175"/>
        <end position="248"/>
    </location>
</feature>
<dbReference type="AlphaFoldDB" id="A0A4R2M1N2"/>
<feature type="domain" description="Cyclic nucleotide-binding" evidence="4">
    <location>
        <begin position="41"/>
        <end position="161"/>
    </location>
</feature>
<dbReference type="Proteomes" id="UP000295106">
    <property type="component" value="Unassembled WGS sequence"/>
</dbReference>
<keyword evidence="1" id="KW-0805">Transcription regulation</keyword>
<dbReference type="RefSeq" id="WP_132649176.1">
    <property type="nucleotide sequence ID" value="NZ_CP181386.1"/>
</dbReference>
<dbReference type="InterPro" id="IPR050397">
    <property type="entry name" value="Env_Response_Regulators"/>
</dbReference>
<dbReference type="Gene3D" id="1.10.10.10">
    <property type="entry name" value="Winged helix-like DNA-binding domain superfamily/Winged helix DNA-binding domain"/>
    <property type="match status" value="1"/>
</dbReference>
<dbReference type="CDD" id="cd00038">
    <property type="entry name" value="CAP_ED"/>
    <property type="match status" value="1"/>
</dbReference>
<dbReference type="InterPro" id="IPR036390">
    <property type="entry name" value="WH_DNA-bd_sf"/>
</dbReference>
<dbReference type="PROSITE" id="PS51063">
    <property type="entry name" value="HTH_CRP_2"/>
    <property type="match status" value="1"/>
</dbReference>
<proteinExistence type="predicted"/>
<dbReference type="GO" id="GO:0005829">
    <property type="term" value="C:cytosol"/>
    <property type="evidence" value="ECO:0007669"/>
    <property type="project" value="TreeGrafter"/>
</dbReference>
<dbReference type="Gene3D" id="2.60.120.10">
    <property type="entry name" value="Jelly Rolls"/>
    <property type="match status" value="1"/>
</dbReference>
<evidence type="ECO:0000256" key="1">
    <source>
        <dbReference type="ARBA" id="ARBA00023015"/>
    </source>
</evidence>
<evidence type="ECO:0000256" key="2">
    <source>
        <dbReference type="ARBA" id="ARBA00023125"/>
    </source>
</evidence>
<gene>
    <name evidence="6" type="ORF">EV684_114167</name>
</gene>
<keyword evidence="3" id="KW-0804">Transcription</keyword>
<evidence type="ECO:0000313" key="7">
    <source>
        <dbReference type="Proteomes" id="UP000295106"/>
    </source>
</evidence>
<protein>
    <submittedName>
        <fullName evidence="6">CRP-like cAMP-binding protein</fullName>
    </submittedName>
</protein>